<feature type="coiled-coil region" evidence="1">
    <location>
        <begin position="215"/>
        <end position="264"/>
    </location>
</feature>
<organism evidence="2 3">
    <name type="scientific">Mycoplasma tauri</name>
    <dbReference type="NCBI Taxonomy" id="547987"/>
    <lineage>
        <taxon>Bacteria</taxon>
        <taxon>Bacillati</taxon>
        <taxon>Mycoplasmatota</taxon>
        <taxon>Mollicutes</taxon>
        <taxon>Mycoplasmataceae</taxon>
        <taxon>Mycoplasma</taxon>
    </lineage>
</organism>
<dbReference type="EMBL" id="JAIQBY010000039">
    <property type="protein sequence ID" value="MBZ4195650.1"/>
    <property type="molecule type" value="Genomic_DNA"/>
</dbReference>
<proteinExistence type="predicted"/>
<dbReference type="Proteomes" id="UP000772186">
    <property type="component" value="Unassembled WGS sequence"/>
</dbReference>
<sequence length="458" mass="53896">MNKFKKILIAASAGILIAAGAISLPFIISNKNNESSKQRENSNNNKLDFETKFKNLVKQINESKNINETQKSDLNNLISEINTLKDKKDKTWIPKVNELEEKFNKYIGEEDDLENSDSEESTAETKFKNLVKQINESKNINETQKSDLNNLISEINTLKDKKDKTWIPKVNELEEKFNKYIGEEDDLENSDSEESTAETKFKNLVKQINESKNINETQKSDLNNLISEINTLKDKKDKTWIPKVNELEEKFNKYSVKKAELENSDSEESTAETKFKNLVKQINESKNINETQKSDLNNLISDINTLKDKKDKTWIPKVDQLEEHFNRINQQNLESLKKELEEINKEREKTIIDLNAKLIEHWKNEDWYDRTTYLKDEEIKFVNKLKEQTLKQIVNLQDEANKAENQNIDKIQSFINLAKENNEYIKEWFAIFNIYKEKTIFEELSFNYVFLKTIDEYK</sequence>
<keyword evidence="3" id="KW-1185">Reference proteome</keyword>
<accession>A0A953NDM3</accession>
<keyword evidence="1" id="KW-0175">Coiled coil</keyword>
<dbReference type="AlphaFoldDB" id="A0A953NDM3"/>
<dbReference type="RefSeq" id="WP_223644898.1">
    <property type="nucleotide sequence ID" value="NZ_JAIQBY010000039.1"/>
</dbReference>
<evidence type="ECO:0000313" key="3">
    <source>
        <dbReference type="Proteomes" id="UP000772186"/>
    </source>
</evidence>
<name>A0A953NDM3_9MOLU</name>
<feature type="coiled-coil region" evidence="1">
    <location>
        <begin position="141"/>
        <end position="190"/>
    </location>
</feature>
<feature type="coiled-coil region" evidence="1">
    <location>
        <begin position="67"/>
        <end position="116"/>
    </location>
</feature>
<evidence type="ECO:0000313" key="2">
    <source>
        <dbReference type="EMBL" id="MBZ4195650.1"/>
    </source>
</evidence>
<protein>
    <submittedName>
        <fullName evidence="2">Uncharacterized protein</fullName>
    </submittedName>
</protein>
<feature type="non-terminal residue" evidence="2">
    <location>
        <position position="458"/>
    </location>
</feature>
<feature type="coiled-coil region" evidence="1">
    <location>
        <begin position="289"/>
        <end position="413"/>
    </location>
</feature>
<comment type="caution">
    <text evidence="2">The sequence shown here is derived from an EMBL/GenBank/DDBJ whole genome shotgun (WGS) entry which is preliminary data.</text>
</comment>
<evidence type="ECO:0000256" key="1">
    <source>
        <dbReference type="SAM" id="Coils"/>
    </source>
</evidence>
<gene>
    <name evidence="2" type="ORF">LAD73_02910</name>
</gene>
<reference evidence="2 3" key="1">
    <citation type="submission" date="2021-09" db="EMBL/GenBank/DDBJ databases">
        <title>WGS of Mycoplasma sp. Zaradi2 strains.</title>
        <authorList>
            <person name="Spergser J."/>
        </authorList>
    </citation>
    <scope>NUCLEOTIDE SEQUENCE [LARGE SCALE GENOMIC DNA]</scope>
    <source>
        <strain evidence="2 3">1331</strain>
    </source>
</reference>